<dbReference type="OrthoDB" id="524326at2759"/>
<protein>
    <recommendedName>
        <fullName evidence="1">Azaphilone pigments biosynthesis cluster protein L N-terminal domain-containing protein</fullName>
    </recommendedName>
</protein>
<evidence type="ECO:0000313" key="2">
    <source>
        <dbReference type="EMBL" id="RPA81613.1"/>
    </source>
</evidence>
<gene>
    <name evidence="2" type="ORF">BJ508DRAFT_414676</name>
</gene>
<feature type="domain" description="Azaphilone pigments biosynthesis cluster protein L N-terminal" evidence="1">
    <location>
        <begin position="4"/>
        <end position="175"/>
    </location>
</feature>
<reference evidence="2 3" key="1">
    <citation type="journal article" date="2018" name="Nat. Ecol. Evol.">
        <title>Pezizomycetes genomes reveal the molecular basis of ectomycorrhizal truffle lifestyle.</title>
        <authorList>
            <person name="Murat C."/>
            <person name="Payen T."/>
            <person name="Noel B."/>
            <person name="Kuo A."/>
            <person name="Morin E."/>
            <person name="Chen J."/>
            <person name="Kohler A."/>
            <person name="Krizsan K."/>
            <person name="Balestrini R."/>
            <person name="Da Silva C."/>
            <person name="Montanini B."/>
            <person name="Hainaut M."/>
            <person name="Levati E."/>
            <person name="Barry K.W."/>
            <person name="Belfiori B."/>
            <person name="Cichocki N."/>
            <person name="Clum A."/>
            <person name="Dockter R.B."/>
            <person name="Fauchery L."/>
            <person name="Guy J."/>
            <person name="Iotti M."/>
            <person name="Le Tacon F."/>
            <person name="Lindquist E.A."/>
            <person name="Lipzen A."/>
            <person name="Malagnac F."/>
            <person name="Mello A."/>
            <person name="Molinier V."/>
            <person name="Miyauchi S."/>
            <person name="Poulain J."/>
            <person name="Riccioni C."/>
            <person name="Rubini A."/>
            <person name="Sitrit Y."/>
            <person name="Splivallo R."/>
            <person name="Traeger S."/>
            <person name="Wang M."/>
            <person name="Zifcakova L."/>
            <person name="Wipf D."/>
            <person name="Zambonelli A."/>
            <person name="Paolocci F."/>
            <person name="Nowrousian M."/>
            <person name="Ottonello S."/>
            <person name="Baldrian P."/>
            <person name="Spatafora J.W."/>
            <person name="Henrissat B."/>
            <person name="Nagy L.G."/>
            <person name="Aury J.M."/>
            <person name="Wincker P."/>
            <person name="Grigoriev I.V."/>
            <person name="Bonfante P."/>
            <person name="Martin F.M."/>
        </authorList>
    </citation>
    <scope>NUCLEOTIDE SEQUENCE [LARGE SCALE GENOMIC DNA]</scope>
    <source>
        <strain evidence="2 3">RN42</strain>
    </source>
</reference>
<name>A0A3N4I6A3_ASCIM</name>
<dbReference type="Pfam" id="PF17111">
    <property type="entry name" value="PigL_N"/>
    <property type="match status" value="1"/>
</dbReference>
<organism evidence="2 3">
    <name type="scientific">Ascobolus immersus RN42</name>
    <dbReference type="NCBI Taxonomy" id="1160509"/>
    <lineage>
        <taxon>Eukaryota</taxon>
        <taxon>Fungi</taxon>
        <taxon>Dikarya</taxon>
        <taxon>Ascomycota</taxon>
        <taxon>Pezizomycotina</taxon>
        <taxon>Pezizomycetes</taxon>
        <taxon>Pezizales</taxon>
        <taxon>Ascobolaceae</taxon>
        <taxon>Ascobolus</taxon>
    </lineage>
</organism>
<evidence type="ECO:0000313" key="3">
    <source>
        <dbReference type="Proteomes" id="UP000275078"/>
    </source>
</evidence>
<dbReference type="AlphaFoldDB" id="A0A3N4I6A3"/>
<dbReference type="InterPro" id="IPR031348">
    <property type="entry name" value="PigL_N"/>
</dbReference>
<dbReference type="Proteomes" id="UP000275078">
    <property type="component" value="Unassembled WGS sequence"/>
</dbReference>
<keyword evidence="3" id="KW-1185">Reference proteome</keyword>
<dbReference type="EMBL" id="ML119678">
    <property type="protein sequence ID" value="RPA81613.1"/>
    <property type="molecule type" value="Genomic_DNA"/>
</dbReference>
<evidence type="ECO:0000259" key="1">
    <source>
        <dbReference type="Pfam" id="PF17111"/>
    </source>
</evidence>
<accession>A0A3N4I6A3</accession>
<sequence>MSGLSVIPAAINAGFTLLNFLEECKDAPSDVQQLQLEMSLLCPILEQLQSAQANFNGKQIDPNQPAGRLPEEIESQLCAVLMSCMDTFRDITVLLRKYTKGKRTLTTMSKMRWSLRGQHQAEKLRRTLETHKATLSIAVGLITQTTVATTAQTINQVYGNTETIITQIHDLIARLDPDDAATVVAQAPSEASYTLRRFLSCASSYAESTIPEERRQRKLYRSGLGSISEAETLRGVALYDAPVRRDVVEDDDDEEAVKQRLKRTKPALKSFGHNPFSQIKNDSGNTINSETEAKHVGNSQEIPIKAATFENNPFIVVKTRPVQVSVLQKYSTWWQ</sequence>
<dbReference type="STRING" id="1160509.A0A3N4I6A3"/>
<proteinExistence type="predicted"/>